<name>A0A4Y2J3I2_ARAVE</name>
<dbReference type="AlphaFoldDB" id="A0A4Y2J3I2"/>
<sequence length="143" mass="16047">MRRCSILHENDALKASTLLKLWDYKIPQHITVPLSSDRTGLDSICSYLFKKIRSNDKGSRKTTQYCNLVRMKGFFLDSVRVFRCPNSTIVGVNVPIDSKVGFVTPQNVPWPITSTTIRARNSSAKAVRTSEPPSCNRCTGLIL</sequence>
<evidence type="ECO:0000313" key="2">
    <source>
        <dbReference type="Proteomes" id="UP000499080"/>
    </source>
</evidence>
<organism evidence="1 2">
    <name type="scientific">Araneus ventricosus</name>
    <name type="common">Orbweaver spider</name>
    <name type="synonym">Epeira ventricosa</name>
    <dbReference type="NCBI Taxonomy" id="182803"/>
    <lineage>
        <taxon>Eukaryota</taxon>
        <taxon>Metazoa</taxon>
        <taxon>Ecdysozoa</taxon>
        <taxon>Arthropoda</taxon>
        <taxon>Chelicerata</taxon>
        <taxon>Arachnida</taxon>
        <taxon>Araneae</taxon>
        <taxon>Araneomorphae</taxon>
        <taxon>Entelegynae</taxon>
        <taxon>Araneoidea</taxon>
        <taxon>Araneidae</taxon>
        <taxon>Araneus</taxon>
    </lineage>
</organism>
<comment type="caution">
    <text evidence="1">The sequence shown here is derived from an EMBL/GenBank/DDBJ whole genome shotgun (WGS) entry which is preliminary data.</text>
</comment>
<accession>A0A4Y2J3I2</accession>
<reference evidence="1 2" key="1">
    <citation type="journal article" date="2019" name="Sci. Rep.">
        <title>Orb-weaving spider Araneus ventricosus genome elucidates the spidroin gene catalogue.</title>
        <authorList>
            <person name="Kono N."/>
            <person name="Nakamura H."/>
            <person name="Ohtoshi R."/>
            <person name="Moran D.A.P."/>
            <person name="Shinohara A."/>
            <person name="Yoshida Y."/>
            <person name="Fujiwara M."/>
            <person name="Mori M."/>
            <person name="Tomita M."/>
            <person name="Arakawa K."/>
        </authorList>
    </citation>
    <scope>NUCLEOTIDE SEQUENCE [LARGE SCALE GENOMIC DNA]</scope>
</reference>
<dbReference type="Proteomes" id="UP000499080">
    <property type="component" value="Unassembled WGS sequence"/>
</dbReference>
<protein>
    <submittedName>
        <fullName evidence="1">Uncharacterized protein</fullName>
    </submittedName>
</protein>
<proteinExistence type="predicted"/>
<evidence type="ECO:0000313" key="1">
    <source>
        <dbReference type="EMBL" id="GBM84139.1"/>
    </source>
</evidence>
<dbReference type="EMBL" id="BGPR01003135">
    <property type="protein sequence ID" value="GBM84139.1"/>
    <property type="molecule type" value="Genomic_DNA"/>
</dbReference>
<gene>
    <name evidence="1" type="ORF">AVEN_24508_1</name>
</gene>
<keyword evidence="2" id="KW-1185">Reference proteome</keyword>